<keyword evidence="2" id="KW-1185">Reference proteome</keyword>
<evidence type="ECO:0000313" key="2">
    <source>
        <dbReference type="Proteomes" id="UP000315289"/>
    </source>
</evidence>
<proteinExistence type="predicted"/>
<comment type="caution">
    <text evidence="1">The sequence shown here is derived from an EMBL/GenBank/DDBJ whole genome shotgun (WGS) entry which is preliminary data.</text>
</comment>
<dbReference type="EMBL" id="VOAH01000007">
    <property type="protein sequence ID" value="TVP40586.1"/>
    <property type="molecule type" value="Genomic_DNA"/>
</dbReference>
<sequence length="206" mass="23463">MSELEINLRKIKADSKMSDSQKIKMFYDLMLARNIEPIVLRLSGYIKNKPMKIDYLLTFTPTRIIMVKKNKLRKLIDPGFVAGIGPYLYYILSEKIEYSDIKIKDSFISKEQDPAAATTAEAAKEAAADTSDEVSIKYPDIKKMVFYSDTKTLVSNMLGTAVKENVLIIHTVKEKYEFILPAGKNGPYNKTVYWLKTCLPVKISDK</sequence>
<dbReference type="RefSeq" id="WP_144731231.1">
    <property type="nucleotide sequence ID" value="NZ_ML675583.1"/>
</dbReference>
<dbReference type="Proteomes" id="UP000315289">
    <property type="component" value="Unassembled WGS sequence"/>
</dbReference>
<gene>
    <name evidence="1" type="ORF">NARC_70168</name>
</gene>
<name>A0A557SVG0_9ARCH</name>
<evidence type="ECO:0000313" key="1">
    <source>
        <dbReference type="EMBL" id="TVP40586.1"/>
    </source>
</evidence>
<dbReference type="OrthoDB" id="8751at2157"/>
<dbReference type="AlphaFoldDB" id="A0A557SVG0"/>
<accession>A0A557SVG0</accession>
<protein>
    <submittedName>
        <fullName evidence="1">Uncharacterized protein</fullName>
    </submittedName>
</protein>
<organism evidence="1 2">
    <name type="scientific">Candidatus Nitrosocosmicus arcticus</name>
    <dbReference type="NCBI Taxonomy" id="2035267"/>
    <lineage>
        <taxon>Archaea</taxon>
        <taxon>Nitrososphaerota</taxon>
        <taxon>Nitrososphaeria</taxon>
        <taxon>Nitrososphaerales</taxon>
        <taxon>Nitrososphaeraceae</taxon>
        <taxon>Candidatus Nitrosocosmicus</taxon>
    </lineage>
</organism>
<reference evidence="1 2" key="1">
    <citation type="journal article" date="2019" name="Front. Microbiol.">
        <title>Ammonia Oxidation by the Arctic Terrestrial Thaumarchaeote Candidatus Nitrosocosmicus arcticus Is Stimulated by Increasing Temperatures.</title>
        <authorList>
            <person name="Alves R.J.E."/>
            <person name="Kerou M."/>
            <person name="Zappe A."/>
            <person name="Bittner R."/>
            <person name="Abby S.S."/>
            <person name="Schmidt H.A."/>
            <person name="Pfeifer K."/>
            <person name="Schleper C."/>
        </authorList>
    </citation>
    <scope>NUCLEOTIDE SEQUENCE [LARGE SCALE GENOMIC DNA]</scope>
    <source>
        <strain evidence="1 2">Kfb</strain>
    </source>
</reference>